<name>A0A381QSW6_9ZZZZ</name>
<feature type="transmembrane region" description="Helical" evidence="5">
    <location>
        <begin position="158"/>
        <end position="177"/>
    </location>
</feature>
<dbReference type="Pfam" id="PF07264">
    <property type="entry name" value="EI24"/>
    <property type="match status" value="1"/>
</dbReference>
<gene>
    <name evidence="6" type="ORF">METZ01_LOCUS35054</name>
</gene>
<sequence length="253" mass="28614">VNEAEGQSKVKLQKTHVLAVFRAGQRAFAEVEGLRGLVLRGLVLNYLIFFAATLILNGLFYFQVLAPFINWLFGVGDGFWASVGTVVLWSIQLTVAAVISLAALRFSVELMSFWHQSIVKRIIKNFRQIEETTFSLKAWLAELKYILKEALKACLNPLLLLFVSLVPIVGLPLVFLLESHLLGRQSVVVYLESLTNPEEAVELRKSWRWVPMRIGWLPAILTFIPFAGWVFLPLALTYEVVGFTYLVEKSRTS</sequence>
<evidence type="ECO:0000256" key="2">
    <source>
        <dbReference type="ARBA" id="ARBA00022692"/>
    </source>
</evidence>
<feature type="transmembrane region" description="Helical" evidence="5">
    <location>
        <begin position="79"/>
        <end position="104"/>
    </location>
</feature>
<dbReference type="AlphaFoldDB" id="A0A381QSW6"/>
<accession>A0A381QSW6</accession>
<proteinExistence type="predicted"/>
<evidence type="ECO:0000256" key="5">
    <source>
        <dbReference type="SAM" id="Phobius"/>
    </source>
</evidence>
<dbReference type="InterPro" id="IPR059112">
    <property type="entry name" value="CysZ/EI24"/>
</dbReference>
<comment type="subcellular location">
    <subcellularLocation>
        <location evidence="1">Membrane</location>
        <topology evidence="1">Multi-pass membrane protein</topology>
    </subcellularLocation>
</comment>
<evidence type="ECO:0000313" key="6">
    <source>
        <dbReference type="EMBL" id="SUZ82200.1"/>
    </source>
</evidence>
<keyword evidence="4 5" id="KW-0472">Membrane</keyword>
<feature type="transmembrane region" description="Helical" evidence="5">
    <location>
        <begin position="43"/>
        <end position="73"/>
    </location>
</feature>
<protein>
    <recommendedName>
        <fullName evidence="7">Glycerophosphoryl diester phosphodiesterase membrane domain-containing protein</fullName>
    </recommendedName>
</protein>
<dbReference type="EMBL" id="UINC01001495">
    <property type="protein sequence ID" value="SUZ82200.1"/>
    <property type="molecule type" value="Genomic_DNA"/>
</dbReference>
<keyword evidence="2 5" id="KW-0812">Transmembrane</keyword>
<evidence type="ECO:0000256" key="1">
    <source>
        <dbReference type="ARBA" id="ARBA00004141"/>
    </source>
</evidence>
<feature type="transmembrane region" description="Helical" evidence="5">
    <location>
        <begin position="214"/>
        <end position="247"/>
    </location>
</feature>
<feature type="non-terminal residue" evidence="6">
    <location>
        <position position="1"/>
    </location>
</feature>
<keyword evidence="3 5" id="KW-1133">Transmembrane helix</keyword>
<organism evidence="6">
    <name type="scientific">marine metagenome</name>
    <dbReference type="NCBI Taxonomy" id="408172"/>
    <lineage>
        <taxon>unclassified sequences</taxon>
        <taxon>metagenomes</taxon>
        <taxon>ecological metagenomes</taxon>
    </lineage>
</organism>
<evidence type="ECO:0008006" key="7">
    <source>
        <dbReference type="Google" id="ProtNLM"/>
    </source>
</evidence>
<reference evidence="6" key="1">
    <citation type="submission" date="2018-05" db="EMBL/GenBank/DDBJ databases">
        <authorList>
            <person name="Lanie J.A."/>
            <person name="Ng W.-L."/>
            <person name="Kazmierczak K.M."/>
            <person name="Andrzejewski T.M."/>
            <person name="Davidsen T.M."/>
            <person name="Wayne K.J."/>
            <person name="Tettelin H."/>
            <person name="Glass J.I."/>
            <person name="Rusch D."/>
            <person name="Podicherti R."/>
            <person name="Tsui H.-C.T."/>
            <person name="Winkler M.E."/>
        </authorList>
    </citation>
    <scope>NUCLEOTIDE SEQUENCE</scope>
</reference>
<evidence type="ECO:0000256" key="4">
    <source>
        <dbReference type="ARBA" id="ARBA00023136"/>
    </source>
</evidence>
<evidence type="ECO:0000256" key="3">
    <source>
        <dbReference type="ARBA" id="ARBA00022989"/>
    </source>
</evidence>